<dbReference type="AlphaFoldDB" id="A0A177A5M3"/>
<gene>
    <name evidence="3" type="ORF">VC83_04807</name>
</gene>
<feature type="region of interest" description="Disordered" evidence="2">
    <location>
        <begin position="635"/>
        <end position="785"/>
    </location>
</feature>
<dbReference type="EMBL" id="KV441400">
    <property type="protein sequence ID" value="OAF57438.1"/>
    <property type="molecule type" value="Genomic_DNA"/>
</dbReference>
<dbReference type="RefSeq" id="XP_024322727.1">
    <property type="nucleotide sequence ID" value="XM_024468435.1"/>
</dbReference>
<evidence type="ECO:0000313" key="3">
    <source>
        <dbReference type="EMBL" id="OAF57438.1"/>
    </source>
</evidence>
<feature type="compositionally biased region" description="Acidic residues" evidence="2">
    <location>
        <begin position="645"/>
        <end position="659"/>
    </location>
</feature>
<reference evidence="3" key="1">
    <citation type="submission" date="2016-03" db="EMBL/GenBank/DDBJ databases">
        <title>Updated assembly of Pseudogymnoascus destructans, the fungus causing white-nose syndrome of bats.</title>
        <authorList>
            <person name="Palmer J.M."/>
            <person name="Drees K.P."/>
            <person name="Foster J.T."/>
            <person name="Lindner D.L."/>
        </authorList>
    </citation>
    <scope>NUCLEOTIDE SEQUENCE [LARGE SCALE GENOMIC DNA]</scope>
    <source>
        <strain evidence="3">20631-21</strain>
    </source>
</reference>
<feature type="compositionally biased region" description="Basic and acidic residues" evidence="2">
    <location>
        <begin position="684"/>
        <end position="693"/>
    </location>
</feature>
<feature type="compositionally biased region" description="Polar residues" evidence="2">
    <location>
        <begin position="423"/>
        <end position="437"/>
    </location>
</feature>
<name>A0A177A5M3_9PEZI</name>
<dbReference type="Proteomes" id="UP000077154">
    <property type="component" value="Unassembled WGS sequence"/>
</dbReference>
<keyword evidence="1" id="KW-0175">Coiled coil</keyword>
<feature type="compositionally biased region" description="Low complexity" evidence="2">
    <location>
        <begin position="565"/>
        <end position="581"/>
    </location>
</feature>
<organism evidence="3">
    <name type="scientific">Pseudogymnoascus destructans</name>
    <dbReference type="NCBI Taxonomy" id="655981"/>
    <lineage>
        <taxon>Eukaryota</taxon>
        <taxon>Fungi</taxon>
        <taxon>Dikarya</taxon>
        <taxon>Ascomycota</taxon>
        <taxon>Pezizomycotina</taxon>
        <taxon>Leotiomycetes</taxon>
        <taxon>Thelebolales</taxon>
        <taxon>Thelebolaceae</taxon>
        <taxon>Pseudogymnoascus</taxon>
    </lineage>
</organism>
<feature type="compositionally biased region" description="Basic residues" evidence="2">
    <location>
        <begin position="379"/>
        <end position="390"/>
    </location>
</feature>
<feature type="coiled-coil region" evidence="1">
    <location>
        <begin position="321"/>
        <end position="348"/>
    </location>
</feature>
<dbReference type="VEuPathDB" id="FungiDB:GMDG_04789"/>
<feature type="compositionally biased region" description="Gly residues" evidence="2">
    <location>
        <begin position="538"/>
        <end position="564"/>
    </location>
</feature>
<evidence type="ECO:0000256" key="2">
    <source>
        <dbReference type="SAM" id="MobiDB-lite"/>
    </source>
</evidence>
<dbReference type="OrthoDB" id="3440387at2759"/>
<evidence type="ECO:0000256" key="1">
    <source>
        <dbReference type="SAM" id="Coils"/>
    </source>
</evidence>
<feature type="compositionally biased region" description="Polar residues" evidence="2">
    <location>
        <begin position="720"/>
        <end position="743"/>
    </location>
</feature>
<feature type="compositionally biased region" description="Polar residues" evidence="2">
    <location>
        <begin position="87"/>
        <end position="100"/>
    </location>
</feature>
<proteinExistence type="predicted"/>
<dbReference type="VEuPathDB" id="FungiDB:GMDG_04790"/>
<protein>
    <submittedName>
        <fullName evidence="3">Uncharacterized protein</fullName>
    </submittedName>
</protein>
<sequence>MQQILDGDYVIVYIQSIGGRRPPNEINPTTDRMVRIMPFERDGEISVSARQSFIRFNNHFRNIRELVFYPTRKSGRVTLDNLKGSGPQDTSPDANNSSMTGEAGVRMATGDRSCSTFTDCDVDPSPSAHDDRMEYLFANTKNIRQKGSEISFGMVINTENTTGYEFCQIELAAAEGDRVLIVAIKVPKEKKLSSLYLKKQPLNVDMHELVVQRFIGVDKGFFTMKEYGKQDNDEPMGPKSHTFYNLDLGEDMEKDLFQNYSHEVGRACLEPHQFNAGLFEEWRQMIPSHTMDEHLKNIYELYTQEALLVVGQLKTPPMDSSDDGHQNLRALTEENDRLRRKLHILRDAQTYVMLRRKDLEFERVQEYNFGKKIGPGLPRTRRTTSVRRRPTNSNTAPRPLTPALIHSSGSTTNTTARPRTPPSLSYSSGSTTPTNSPVRRAQMAKLAKGKEVLPTGNDKLKEILQRLMSEPSFQRLKTESKGKNTAGEQARLRRQAEENMWLVKIPSLGRNQVSDSGGGGLVRPNVGHSVGRNRVSDSGGGGLVRPNAGGGRNAGGKAGAGGKQGAKAGAKAGARANTGARPGSEVHVAVEYDADIQTGADTRADAGGDARANTIAGSNAAANTIATMDTGAAVGASPGTALNAGDDEDWESSDDDEEGGVSLTPDPVNTEQELPPPATLCKSRTLDGQRDSESSLSTQESLTRKRSQSSLSSEEGSPAKRSQNGGDGVSTRSVSPEDNLSSNDDGKIESGGGTPDRAPSPKKRKLSDDSDAVPRGGRSNITKLM</sequence>
<accession>A0A177A5M3</accession>
<dbReference type="GeneID" id="36287877"/>
<feature type="region of interest" description="Disordered" evidence="2">
    <location>
        <begin position="79"/>
        <end position="101"/>
    </location>
</feature>
<feature type="region of interest" description="Disordered" evidence="2">
    <location>
        <begin position="514"/>
        <end position="584"/>
    </location>
</feature>
<feature type="region of interest" description="Disordered" evidence="2">
    <location>
        <begin position="370"/>
        <end position="438"/>
    </location>
</feature>